<protein>
    <submittedName>
        <fullName evidence="1">Uncharacterized protein</fullName>
    </submittedName>
</protein>
<dbReference type="VEuPathDB" id="FungiDB:CC77DRAFT_570194"/>
<gene>
    <name evidence="1" type="ORF">CC77DRAFT_570194</name>
</gene>
<dbReference type="Proteomes" id="UP000077248">
    <property type="component" value="Unassembled WGS sequence"/>
</dbReference>
<proteinExistence type="predicted"/>
<name>A0A177D587_ALTAL</name>
<accession>A0A177D587</accession>
<evidence type="ECO:0000313" key="1">
    <source>
        <dbReference type="EMBL" id="OAG14310.1"/>
    </source>
</evidence>
<reference evidence="1 2" key="1">
    <citation type="submission" date="2016-05" db="EMBL/GenBank/DDBJ databases">
        <title>Comparative analysis of secretome profiles of manganese(II)-oxidizing ascomycete fungi.</title>
        <authorList>
            <consortium name="DOE Joint Genome Institute"/>
            <person name="Zeiner C.A."/>
            <person name="Purvine S.O."/>
            <person name="Zink E.M."/>
            <person name="Wu S."/>
            <person name="Pasa-Tolic L."/>
            <person name="Chaput D.L."/>
            <person name="Haridas S."/>
            <person name="Grigoriev I.V."/>
            <person name="Santelli C.M."/>
            <person name="Hansel C.M."/>
        </authorList>
    </citation>
    <scope>NUCLEOTIDE SEQUENCE [LARGE SCALE GENOMIC DNA]</scope>
    <source>
        <strain evidence="1 2">SRC1lrK2f</strain>
    </source>
</reference>
<dbReference type="EMBL" id="KV441501">
    <property type="protein sequence ID" value="OAG14310.1"/>
    <property type="molecule type" value="Genomic_DNA"/>
</dbReference>
<dbReference type="KEGG" id="aalt:CC77DRAFT_570194"/>
<dbReference type="RefSeq" id="XP_018379731.1">
    <property type="nucleotide sequence ID" value="XM_018532258.1"/>
</dbReference>
<keyword evidence="2" id="KW-1185">Reference proteome</keyword>
<sequence length="149" mass="15519">MNAIQMDVCDGMMLSDCSMGRVRGACVSQVAGRGEGARGGMQRGRGVAHPCCCSGDGKRRRNNCELTSLRQSSNFGMEKSRVVMGHFGLSSGRVSNSAGVCCGFVSQVASGAGLSESQPWRHAPSNAAGTSRCVILGSATCAHSVHYTR</sequence>
<organism evidence="1 2">
    <name type="scientific">Alternaria alternata</name>
    <name type="common">Alternaria rot fungus</name>
    <name type="synonym">Torula alternata</name>
    <dbReference type="NCBI Taxonomy" id="5599"/>
    <lineage>
        <taxon>Eukaryota</taxon>
        <taxon>Fungi</taxon>
        <taxon>Dikarya</taxon>
        <taxon>Ascomycota</taxon>
        <taxon>Pezizomycotina</taxon>
        <taxon>Dothideomycetes</taxon>
        <taxon>Pleosporomycetidae</taxon>
        <taxon>Pleosporales</taxon>
        <taxon>Pleosporineae</taxon>
        <taxon>Pleosporaceae</taxon>
        <taxon>Alternaria</taxon>
        <taxon>Alternaria sect. Alternaria</taxon>
        <taxon>Alternaria alternata complex</taxon>
    </lineage>
</organism>
<dbReference type="GeneID" id="29117852"/>
<dbReference type="AlphaFoldDB" id="A0A177D587"/>
<evidence type="ECO:0000313" key="2">
    <source>
        <dbReference type="Proteomes" id="UP000077248"/>
    </source>
</evidence>